<protein>
    <submittedName>
        <fullName evidence="2">Uncharacterized protein</fullName>
    </submittedName>
</protein>
<proteinExistence type="predicted"/>
<name>U2R2A6_9ACTN</name>
<evidence type="ECO:0000256" key="1">
    <source>
        <dbReference type="SAM" id="MobiDB-lite"/>
    </source>
</evidence>
<evidence type="ECO:0000313" key="3">
    <source>
        <dbReference type="Proteomes" id="UP000017052"/>
    </source>
</evidence>
<sequence length="63" mass="6818">MRQGRVHRARRRPLLAGARSRPSPARHRPGHAPRPSGSSCRRPARSVRPAGGPPTRPGTVEPS</sequence>
<dbReference type="Proteomes" id="UP000017052">
    <property type="component" value="Unassembled WGS sequence"/>
</dbReference>
<comment type="caution">
    <text evidence="2">The sequence shown here is derived from an EMBL/GenBank/DDBJ whole genome shotgun (WGS) entry which is preliminary data.</text>
</comment>
<keyword evidence="3" id="KW-1185">Reference proteome</keyword>
<feature type="region of interest" description="Disordered" evidence="1">
    <location>
        <begin position="1"/>
        <end position="63"/>
    </location>
</feature>
<accession>U2R2A6</accession>
<reference evidence="2" key="1">
    <citation type="submission" date="2013-08" db="EMBL/GenBank/DDBJ databases">
        <authorList>
            <person name="Durkin A.S."/>
            <person name="Haft D.R."/>
            <person name="McCorrison J."/>
            <person name="Torralba M."/>
            <person name="Gillis M."/>
            <person name="Haft D.H."/>
            <person name="Methe B."/>
            <person name="Sutton G."/>
            <person name="Nelson K.E."/>
        </authorList>
    </citation>
    <scope>NUCLEOTIDE SEQUENCE [LARGE SCALE GENOMIC DNA]</scope>
    <source>
        <strain evidence="2">F0233</strain>
    </source>
</reference>
<feature type="compositionally biased region" description="Basic residues" evidence="1">
    <location>
        <begin position="1"/>
        <end position="13"/>
    </location>
</feature>
<organism evidence="2 3">
    <name type="scientific">Propionibacterium acidifaciens F0233</name>
    <dbReference type="NCBI Taxonomy" id="553198"/>
    <lineage>
        <taxon>Bacteria</taxon>
        <taxon>Bacillati</taxon>
        <taxon>Actinomycetota</taxon>
        <taxon>Actinomycetes</taxon>
        <taxon>Propionibacteriales</taxon>
        <taxon>Propionibacteriaceae</taxon>
        <taxon>Propionibacterium</taxon>
    </lineage>
</organism>
<dbReference type="EMBL" id="ACVN02000025">
    <property type="protein sequence ID" value="ERK62654.1"/>
    <property type="molecule type" value="Genomic_DNA"/>
</dbReference>
<gene>
    <name evidence="2" type="ORF">HMPREF0682_1150</name>
</gene>
<feature type="compositionally biased region" description="Low complexity" evidence="1">
    <location>
        <begin position="14"/>
        <end position="23"/>
    </location>
</feature>
<evidence type="ECO:0000313" key="2">
    <source>
        <dbReference type="EMBL" id="ERK62654.1"/>
    </source>
</evidence>
<dbReference type="AlphaFoldDB" id="U2R2A6"/>